<dbReference type="OrthoDB" id="1364255at2"/>
<gene>
    <name evidence="1" type="ORF">DDZ15_03140</name>
</gene>
<dbReference type="InterPro" id="IPR009387">
    <property type="entry name" value="HigB-2"/>
</dbReference>
<accession>A0A316TYR8</accession>
<organism evidence="1 2">
    <name type="scientific">Rhodohalobacter mucosus</name>
    <dbReference type="NCBI Taxonomy" id="2079485"/>
    <lineage>
        <taxon>Bacteria</taxon>
        <taxon>Pseudomonadati</taxon>
        <taxon>Balneolota</taxon>
        <taxon>Balneolia</taxon>
        <taxon>Balneolales</taxon>
        <taxon>Balneolaceae</taxon>
        <taxon>Rhodohalobacter</taxon>
    </lineage>
</organism>
<comment type="caution">
    <text evidence="1">The sequence shown here is derived from an EMBL/GenBank/DDBJ whole genome shotgun (WGS) entry which is preliminary data.</text>
</comment>
<dbReference type="AlphaFoldDB" id="A0A316TYR8"/>
<dbReference type="Proteomes" id="UP000245533">
    <property type="component" value="Unassembled WGS sequence"/>
</dbReference>
<protein>
    <submittedName>
        <fullName evidence="1">Toxin HigB-2</fullName>
    </submittedName>
</protein>
<reference evidence="1 2" key="1">
    <citation type="submission" date="2018-05" db="EMBL/GenBank/DDBJ databases">
        <title>Rhodohalobacter halophilus gen. nov., sp. nov., a moderately halophilic member of the family Balneolaceae.</title>
        <authorList>
            <person name="Liu Z.-W."/>
        </authorList>
    </citation>
    <scope>NUCLEOTIDE SEQUENCE [LARGE SCALE GENOMIC DNA]</scope>
    <source>
        <strain evidence="1 2">8A47</strain>
    </source>
</reference>
<dbReference type="RefSeq" id="WP_109644740.1">
    <property type="nucleotide sequence ID" value="NZ_QGGB01000002.1"/>
</dbReference>
<sequence>MEFFETPIFTKLIQKLISDKEYHLLQLQLSVRPESGDIIKGSGGIRKLRWAGSGRGKRGGIRVIYYYFTEDNQIYMLYAYPKSKKDDLTADQLKQLKQLVEDQLS</sequence>
<name>A0A316TYR8_9BACT</name>
<evidence type="ECO:0000313" key="2">
    <source>
        <dbReference type="Proteomes" id="UP000245533"/>
    </source>
</evidence>
<evidence type="ECO:0000313" key="1">
    <source>
        <dbReference type="EMBL" id="PWN08022.1"/>
    </source>
</evidence>
<keyword evidence="2" id="KW-1185">Reference proteome</keyword>
<dbReference type="PIRSF" id="PIRSF039032">
    <property type="entry name" value="HigB-2"/>
    <property type="match status" value="1"/>
</dbReference>
<proteinExistence type="predicted"/>
<dbReference type="EMBL" id="QGGB01000002">
    <property type="protein sequence ID" value="PWN08022.1"/>
    <property type="molecule type" value="Genomic_DNA"/>
</dbReference>
<dbReference type="Pfam" id="PF06296">
    <property type="entry name" value="RelE"/>
    <property type="match status" value="1"/>
</dbReference>